<dbReference type="InterPro" id="IPR003660">
    <property type="entry name" value="HAMP_dom"/>
</dbReference>
<dbReference type="PROSITE" id="PS50192">
    <property type="entry name" value="T_SNARE"/>
    <property type="match status" value="1"/>
</dbReference>
<evidence type="ECO:0000256" key="7">
    <source>
        <dbReference type="ARBA" id="ARBA00029447"/>
    </source>
</evidence>
<dbReference type="Pfam" id="PF00672">
    <property type="entry name" value="HAMP"/>
    <property type="match status" value="1"/>
</dbReference>
<proteinExistence type="inferred from homology"/>
<keyword evidence="14" id="KW-1185">Reference proteome</keyword>
<keyword evidence="4 9" id="KW-1133">Transmembrane helix</keyword>
<dbReference type="PANTHER" id="PTHR32089">
    <property type="entry name" value="METHYL-ACCEPTING CHEMOTAXIS PROTEIN MCPB"/>
    <property type="match status" value="1"/>
</dbReference>
<evidence type="ECO:0000313" key="14">
    <source>
        <dbReference type="Proteomes" id="UP000528457"/>
    </source>
</evidence>
<comment type="caution">
    <text evidence="13">The sequence shown here is derived from an EMBL/GenBank/DDBJ whole genome shotgun (WGS) entry which is preliminary data.</text>
</comment>
<accession>A0A7X0JTU6</accession>
<feature type="transmembrane region" description="Helical" evidence="9">
    <location>
        <begin position="7"/>
        <end position="27"/>
    </location>
</feature>
<dbReference type="GO" id="GO:0005886">
    <property type="term" value="C:plasma membrane"/>
    <property type="evidence" value="ECO:0007669"/>
    <property type="project" value="UniProtKB-SubCell"/>
</dbReference>
<gene>
    <name evidence="13" type="ORF">HNR48_002307</name>
</gene>
<dbReference type="PANTHER" id="PTHR32089:SF119">
    <property type="entry name" value="METHYL-ACCEPTING CHEMOTAXIS PROTEIN CTPL"/>
    <property type="match status" value="1"/>
</dbReference>
<protein>
    <submittedName>
        <fullName evidence="13">Methyl-accepting chemotaxis protein</fullName>
    </submittedName>
</protein>
<keyword evidence="2" id="KW-1003">Cell membrane</keyword>
<dbReference type="InParanoid" id="A0A7X0JTU6"/>
<dbReference type="Pfam" id="PF00015">
    <property type="entry name" value="MCPsignal"/>
    <property type="match status" value="1"/>
</dbReference>
<dbReference type="Proteomes" id="UP000528457">
    <property type="component" value="Unassembled WGS sequence"/>
</dbReference>
<feature type="domain" description="HAMP" evidence="12">
    <location>
        <begin position="291"/>
        <end position="344"/>
    </location>
</feature>
<keyword evidence="3 9" id="KW-0812">Transmembrane</keyword>
<organism evidence="13 14">
    <name type="scientific">Pseudoteredinibacter isoporae</name>
    <dbReference type="NCBI Taxonomy" id="570281"/>
    <lineage>
        <taxon>Bacteria</taxon>
        <taxon>Pseudomonadati</taxon>
        <taxon>Pseudomonadota</taxon>
        <taxon>Gammaproteobacteria</taxon>
        <taxon>Cellvibrionales</taxon>
        <taxon>Cellvibrionaceae</taxon>
        <taxon>Pseudoteredinibacter</taxon>
    </lineage>
</organism>
<dbReference type="PROSITE" id="PS50885">
    <property type="entry name" value="HAMP"/>
    <property type="match status" value="1"/>
</dbReference>
<dbReference type="EMBL" id="JACHHT010000002">
    <property type="protein sequence ID" value="MBB6522022.1"/>
    <property type="molecule type" value="Genomic_DNA"/>
</dbReference>
<dbReference type="InterPro" id="IPR004089">
    <property type="entry name" value="MCPsignal_dom"/>
</dbReference>
<comment type="similarity">
    <text evidence="7">Belongs to the methyl-accepting chemotaxis (MCP) protein family.</text>
</comment>
<evidence type="ECO:0000256" key="9">
    <source>
        <dbReference type="SAM" id="Phobius"/>
    </source>
</evidence>
<feature type="transmembrane region" description="Helical" evidence="9">
    <location>
        <begin position="269"/>
        <end position="290"/>
    </location>
</feature>
<dbReference type="Gene3D" id="1.10.287.950">
    <property type="entry name" value="Methyl-accepting chemotaxis protein"/>
    <property type="match status" value="1"/>
</dbReference>
<evidence type="ECO:0000256" key="6">
    <source>
        <dbReference type="ARBA" id="ARBA00023224"/>
    </source>
</evidence>
<evidence type="ECO:0000259" key="10">
    <source>
        <dbReference type="PROSITE" id="PS50111"/>
    </source>
</evidence>
<keyword evidence="2" id="KW-0997">Cell inner membrane</keyword>
<dbReference type="SMART" id="SM00283">
    <property type="entry name" value="MA"/>
    <property type="match status" value="1"/>
</dbReference>
<sequence>MLLRTRIIAFTSIGILAVVMIMALANYNIQSSAQTRFEHTSTQAKQVLWNKIIAGEQQYMEESISSLTRDRQLRKALKAENYDAIQEQALTSYRRLSTSTVLDRIDIADTQGTVKFSAPESTQGWENNPLIQAALDSGKISKGIVLLNNEPFIQMSFPLNFRGKLIGIGIYSKKLSQAIAEFKELDKSEVGILQTDSRLALSTAAKLYQQMTLKVPDDKTSQFLRIDTEDKALAVSLNPILNPEKKLIAYLATANDQTTSYQIEDRTHMLAITLSLILIAAIIFAFMVYIRRSFEPVNQVVNSLQNIAEGNLNVQLNNTGKDDEIGQLTTAAGTMAKQLKEIINQVRSMATQLQEAIRAMDDIVEETDLGVQQQLQETRRVNDAITEMSASVSQVAEHANAAANNASTANTDALEGERIVQQSIESIEQMSSNINHSARVINQLDESSQEIGSVLDVIRGIAEQTNLLALNAAIEAARAGEQGRGFAVVADEVRTLASRTQKSTQDIQDTIEQLQAGSRQAVESMEKSIEQVSENLKQSQKTSDSLSTIAQAIDGINNMNTQIAEATDSQSHTTQEISSNVHSINGLAEKSAKGARETSACTAQLNHMAGDLTKLVAHFQI</sequence>
<evidence type="ECO:0000256" key="3">
    <source>
        <dbReference type="ARBA" id="ARBA00022692"/>
    </source>
</evidence>
<dbReference type="CDD" id="cd11386">
    <property type="entry name" value="MCP_signal"/>
    <property type="match status" value="1"/>
</dbReference>
<dbReference type="GO" id="GO:0006935">
    <property type="term" value="P:chemotaxis"/>
    <property type="evidence" value="ECO:0007669"/>
    <property type="project" value="UniProtKB-ARBA"/>
</dbReference>
<evidence type="ECO:0000256" key="2">
    <source>
        <dbReference type="ARBA" id="ARBA00022519"/>
    </source>
</evidence>
<dbReference type="AlphaFoldDB" id="A0A7X0JTU6"/>
<comment type="subcellular location">
    <subcellularLocation>
        <location evidence="1">Cell inner membrane</location>
        <topology evidence="1">Multi-pass membrane protein</topology>
    </subcellularLocation>
</comment>
<evidence type="ECO:0000259" key="12">
    <source>
        <dbReference type="PROSITE" id="PS50885"/>
    </source>
</evidence>
<keyword evidence="6 8" id="KW-0807">Transducer</keyword>
<evidence type="ECO:0000256" key="5">
    <source>
        <dbReference type="ARBA" id="ARBA00023136"/>
    </source>
</evidence>
<dbReference type="CDD" id="cd06225">
    <property type="entry name" value="HAMP"/>
    <property type="match status" value="1"/>
</dbReference>
<dbReference type="InterPro" id="IPR000727">
    <property type="entry name" value="T_SNARE_dom"/>
</dbReference>
<keyword evidence="5 9" id="KW-0472">Membrane</keyword>
<dbReference type="SMART" id="SM00304">
    <property type="entry name" value="HAMP"/>
    <property type="match status" value="2"/>
</dbReference>
<feature type="domain" description="Methyl-accepting transducer" evidence="10">
    <location>
        <begin position="349"/>
        <end position="585"/>
    </location>
</feature>
<dbReference type="PROSITE" id="PS50111">
    <property type="entry name" value="CHEMOTAXIS_TRANSDUC_2"/>
    <property type="match status" value="1"/>
</dbReference>
<evidence type="ECO:0000259" key="11">
    <source>
        <dbReference type="PROSITE" id="PS50192"/>
    </source>
</evidence>
<feature type="domain" description="T-SNARE coiled-coil homology" evidence="11">
    <location>
        <begin position="536"/>
        <end position="598"/>
    </location>
</feature>
<evidence type="ECO:0000313" key="13">
    <source>
        <dbReference type="EMBL" id="MBB6522022.1"/>
    </source>
</evidence>
<dbReference type="GO" id="GO:0007165">
    <property type="term" value="P:signal transduction"/>
    <property type="evidence" value="ECO:0007669"/>
    <property type="project" value="UniProtKB-KW"/>
</dbReference>
<dbReference type="RefSeq" id="WP_166846955.1">
    <property type="nucleotide sequence ID" value="NZ_JAAONY010000002.1"/>
</dbReference>
<name>A0A7X0JTU6_9GAMM</name>
<evidence type="ECO:0000256" key="1">
    <source>
        <dbReference type="ARBA" id="ARBA00004429"/>
    </source>
</evidence>
<evidence type="ECO:0000256" key="4">
    <source>
        <dbReference type="ARBA" id="ARBA00022989"/>
    </source>
</evidence>
<evidence type="ECO:0000256" key="8">
    <source>
        <dbReference type="PROSITE-ProRule" id="PRU00284"/>
    </source>
</evidence>
<dbReference type="SUPFAM" id="SSF58104">
    <property type="entry name" value="Methyl-accepting chemotaxis protein (MCP) signaling domain"/>
    <property type="match status" value="1"/>
</dbReference>
<dbReference type="FunFam" id="1.10.287.950:FF:000001">
    <property type="entry name" value="Methyl-accepting chemotaxis sensory transducer"/>
    <property type="match status" value="1"/>
</dbReference>
<dbReference type="FunCoup" id="A0A7X0JTU6">
    <property type="interactions" value="243"/>
</dbReference>
<reference evidence="13 14" key="1">
    <citation type="submission" date="2020-08" db="EMBL/GenBank/DDBJ databases">
        <title>Genomic Encyclopedia of Type Strains, Phase IV (KMG-IV): sequencing the most valuable type-strain genomes for metagenomic binning, comparative biology and taxonomic classification.</title>
        <authorList>
            <person name="Goeker M."/>
        </authorList>
    </citation>
    <scope>NUCLEOTIDE SEQUENCE [LARGE SCALE GENOMIC DNA]</scope>
    <source>
        <strain evidence="13 14">DSM 22368</strain>
    </source>
</reference>